<keyword evidence="2" id="KW-0732">Signal</keyword>
<dbReference type="PANTHER" id="PTHR39201">
    <property type="entry name" value="EXPORTED PROTEIN-RELATED"/>
    <property type="match status" value="1"/>
</dbReference>
<feature type="compositionally biased region" description="Polar residues" evidence="1">
    <location>
        <begin position="28"/>
        <end position="40"/>
    </location>
</feature>
<feature type="domain" description="Flavodoxin-like" evidence="3">
    <location>
        <begin position="83"/>
        <end position="235"/>
    </location>
</feature>
<dbReference type="STRING" id="168384.SAMN05660368_00425"/>
<reference evidence="4" key="1">
    <citation type="submission" date="2009-07" db="EMBL/GenBank/DDBJ databases">
        <authorList>
            <person name="Weinstock G."/>
            <person name="Sodergren E."/>
            <person name="Clifton S."/>
            <person name="Fulton L."/>
            <person name="Fulton B."/>
            <person name="Courtney L."/>
            <person name="Fronick C."/>
            <person name="Harrison M."/>
            <person name="Strong C."/>
            <person name="Farmer C."/>
            <person name="Delahaunty K."/>
            <person name="Markovic C."/>
            <person name="Hall O."/>
            <person name="Minx P."/>
            <person name="Tomlinson C."/>
            <person name="Mitreva M."/>
            <person name="Nelson J."/>
            <person name="Hou S."/>
            <person name="Wollam A."/>
            <person name="Pepin K.H."/>
            <person name="Johnson M."/>
            <person name="Bhonagiri V."/>
            <person name="Nash W.E."/>
            <person name="Warren W."/>
            <person name="Chinwalla A."/>
            <person name="Mardis E.R."/>
            <person name="Wilson R.K."/>
        </authorList>
    </citation>
    <scope>NUCLEOTIDE SEQUENCE [LARGE SCALE GENOMIC DNA]</scope>
    <source>
        <strain evidence="4">DSM 14469</strain>
    </source>
</reference>
<comment type="caution">
    <text evidence="4">The sequence shown here is derived from an EMBL/GenBank/DDBJ whole genome shotgun (WGS) entry which is preliminary data.</text>
</comment>
<sequence length="244" mass="26354">MKKFAALLLTLLMAVSLMACAGNKETAETSPVDTENSISEEASEQENSTDEPISEEMPEQESNTDVFVPEETENETEEESSDVLVAYFSATNTTEGVAEVISDATGADLYEIVPEDPYTDADLDYSNDNSRSTIEMNDPSARPAISGSVENMERYRVVFLGYPIWWGEAPRIVSTFVESYDFSGKTVVPFCTSGGSGIGSSAANLEQLTSGGEWLEGTRLSGDSSHAEIVEWVNSFGLAEVSAE</sequence>
<evidence type="ECO:0000256" key="2">
    <source>
        <dbReference type="SAM" id="SignalP"/>
    </source>
</evidence>
<feature type="region of interest" description="Disordered" evidence="1">
    <location>
        <begin position="25"/>
        <end position="81"/>
    </location>
</feature>
<protein>
    <recommendedName>
        <fullName evidence="3">Flavodoxin-like domain-containing protein</fullName>
    </recommendedName>
</protein>
<gene>
    <name evidence="4" type="ORF">BRYFOR_06954</name>
</gene>
<feature type="signal peptide" evidence="2">
    <location>
        <begin position="1"/>
        <end position="21"/>
    </location>
</feature>
<dbReference type="InterPro" id="IPR029039">
    <property type="entry name" value="Flavoprotein-like_sf"/>
</dbReference>
<dbReference type="Pfam" id="PF12682">
    <property type="entry name" value="Flavodoxin_4"/>
    <property type="match status" value="1"/>
</dbReference>
<dbReference type="InterPro" id="IPR008254">
    <property type="entry name" value="Flavodoxin/NO_synth"/>
</dbReference>
<accession>C6LEA5</accession>
<dbReference type="GO" id="GO:0010181">
    <property type="term" value="F:FMN binding"/>
    <property type="evidence" value="ECO:0007669"/>
    <property type="project" value="InterPro"/>
</dbReference>
<evidence type="ECO:0000259" key="3">
    <source>
        <dbReference type="Pfam" id="PF12682"/>
    </source>
</evidence>
<feature type="compositionally biased region" description="Acidic residues" evidence="1">
    <location>
        <begin position="41"/>
        <end position="59"/>
    </location>
</feature>
<dbReference type="EMBL" id="ACCL02000008">
    <property type="protein sequence ID" value="EET60888.1"/>
    <property type="molecule type" value="Genomic_DNA"/>
</dbReference>
<dbReference type="PROSITE" id="PS51257">
    <property type="entry name" value="PROKAR_LIPOPROTEIN"/>
    <property type="match status" value="1"/>
</dbReference>
<evidence type="ECO:0000256" key="1">
    <source>
        <dbReference type="SAM" id="MobiDB-lite"/>
    </source>
</evidence>
<evidence type="ECO:0000313" key="4">
    <source>
        <dbReference type="EMBL" id="EET60888.1"/>
    </source>
</evidence>
<dbReference type="SUPFAM" id="SSF52218">
    <property type="entry name" value="Flavoproteins"/>
    <property type="match status" value="1"/>
</dbReference>
<dbReference type="GO" id="GO:0016651">
    <property type="term" value="F:oxidoreductase activity, acting on NAD(P)H"/>
    <property type="evidence" value="ECO:0007669"/>
    <property type="project" value="UniProtKB-ARBA"/>
</dbReference>
<proteinExistence type="predicted"/>
<dbReference type="Gene3D" id="3.40.50.360">
    <property type="match status" value="1"/>
</dbReference>
<dbReference type="eggNOG" id="COG0716">
    <property type="taxonomic scope" value="Bacteria"/>
</dbReference>
<keyword evidence="5" id="KW-1185">Reference proteome</keyword>
<dbReference type="RefSeq" id="WP_006861748.1">
    <property type="nucleotide sequence ID" value="NZ_ACCL02000008.1"/>
</dbReference>
<name>C6LEA5_9FIRM</name>
<dbReference type="OrthoDB" id="9806505at2"/>
<evidence type="ECO:0000313" key="5">
    <source>
        <dbReference type="Proteomes" id="UP000005561"/>
    </source>
</evidence>
<feature type="compositionally biased region" description="Acidic residues" evidence="1">
    <location>
        <begin position="68"/>
        <end position="81"/>
    </location>
</feature>
<dbReference type="AlphaFoldDB" id="C6LEA5"/>
<organism evidence="4 5">
    <name type="scientific">Marvinbryantia formatexigens DSM 14469</name>
    <dbReference type="NCBI Taxonomy" id="478749"/>
    <lineage>
        <taxon>Bacteria</taxon>
        <taxon>Bacillati</taxon>
        <taxon>Bacillota</taxon>
        <taxon>Clostridia</taxon>
        <taxon>Lachnospirales</taxon>
        <taxon>Lachnospiraceae</taxon>
        <taxon>Marvinbryantia</taxon>
    </lineage>
</organism>
<feature type="chain" id="PRO_5002968279" description="Flavodoxin-like domain-containing protein" evidence="2">
    <location>
        <begin position="22"/>
        <end position="244"/>
    </location>
</feature>
<dbReference type="Proteomes" id="UP000005561">
    <property type="component" value="Unassembled WGS sequence"/>
</dbReference>
<dbReference type="PANTHER" id="PTHR39201:SF1">
    <property type="entry name" value="FLAVODOXIN-LIKE DOMAIN-CONTAINING PROTEIN"/>
    <property type="match status" value="1"/>
</dbReference>
<dbReference type="NCBIfam" id="NF005501">
    <property type="entry name" value="PRK07116.1"/>
    <property type="match status" value="1"/>
</dbReference>